<keyword evidence="4 6" id="KW-1133">Transmembrane helix</keyword>
<dbReference type="SUPFAM" id="SSF82689">
    <property type="entry name" value="Mechanosensitive channel protein MscS (YggB), C-terminal domain"/>
    <property type="match status" value="1"/>
</dbReference>
<gene>
    <name evidence="9" type="ORF">R0135_05025</name>
</gene>
<keyword evidence="7" id="KW-0175">Coiled coil</keyword>
<dbReference type="InterPro" id="IPR011066">
    <property type="entry name" value="MscS_channel_C_sf"/>
</dbReference>
<comment type="caution">
    <text evidence="6">Lacks conserved residue(s) required for the propagation of feature annotation.</text>
</comment>
<dbReference type="Gene3D" id="2.30.30.60">
    <property type="match status" value="1"/>
</dbReference>
<evidence type="ECO:0000256" key="3">
    <source>
        <dbReference type="ARBA" id="ARBA00022692"/>
    </source>
</evidence>
<evidence type="ECO:0000256" key="4">
    <source>
        <dbReference type="ARBA" id="ARBA00022989"/>
    </source>
</evidence>
<keyword evidence="3 6" id="KW-0812">Transmembrane</keyword>
<dbReference type="InterPro" id="IPR023408">
    <property type="entry name" value="MscS_beta-dom_sf"/>
</dbReference>
<name>A0ABZ0I4V0_9GAMM</name>
<dbReference type="Pfam" id="PF00924">
    <property type="entry name" value="MS_channel_2nd"/>
    <property type="match status" value="1"/>
</dbReference>
<comment type="similarity">
    <text evidence="6">Belongs to the MscS (TC 1.A.23) family.</text>
</comment>
<keyword evidence="6" id="KW-0407">Ion channel</keyword>
<evidence type="ECO:0000256" key="2">
    <source>
        <dbReference type="ARBA" id="ARBA00022475"/>
    </source>
</evidence>
<feature type="coiled-coil region" evidence="7">
    <location>
        <begin position="292"/>
        <end position="341"/>
    </location>
</feature>
<organism evidence="9 10">
    <name type="scientific">Congregibacter variabilis</name>
    <dbReference type="NCBI Taxonomy" id="3081200"/>
    <lineage>
        <taxon>Bacteria</taxon>
        <taxon>Pseudomonadati</taxon>
        <taxon>Pseudomonadota</taxon>
        <taxon>Gammaproteobacteria</taxon>
        <taxon>Cellvibrionales</taxon>
        <taxon>Halieaceae</taxon>
        <taxon>Congregibacter</taxon>
    </lineage>
</organism>
<dbReference type="InterPro" id="IPR010920">
    <property type="entry name" value="LSM_dom_sf"/>
</dbReference>
<evidence type="ECO:0000313" key="10">
    <source>
        <dbReference type="Proteomes" id="UP001626537"/>
    </source>
</evidence>
<comment type="subcellular location">
    <subcellularLocation>
        <location evidence="6">Cell inner membrane</location>
        <topology evidence="6">Multi-pass membrane protein</topology>
    </subcellularLocation>
    <subcellularLocation>
        <location evidence="1">Cell membrane</location>
        <topology evidence="1">Multi-pass membrane protein</topology>
    </subcellularLocation>
</comment>
<protein>
    <recommendedName>
        <fullName evidence="6">Small-conductance mechanosensitive channel</fullName>
    </recommendedName>
</protein>
<dbReference type="PANTHER" id="PTHR30221:SF18">
    <property type="entry name" value="SLL0590 PROTEIN"/>
    <property type="match status" value="1"/>
</dbReference>
<keyword evidence="6" id="KW-0997">Cell inner membrane</keyword>
<feature type="domain" description="Mechanosensitive ion channel MscS" evidence="8">
    <location>
        <begin position="94"/>
        <end position="154"/>
    </location>
</feature>
<evidence type="ECO:0000259" key="8">
    <source>
        <dbReference type="Pfam" id="PF00924"/>
    </source>
</evidence>
<feature type="transmembrane region" description="Helical" evidence="6">
    <location>
        <begin position="12"/>
        <end position="32"/>
    </location>
</feature>
<keyword evidence="2" id="KW-1003">Cell membrane</keyword>
<keyword evidence="6" id="KW-0813">Transport</keyword>
<keyword evidence="5 6" id="KW-0472">Membrane</keyword>
<evidence type="ECO:0000256" key="7">
    <source>
        <dbReference type="SAM" id="Coils"/>
    </source>
</evidence>
<accession>A0ABZ0I4V0</accession>
<dbReference type="RefSeq" id="WP_407349163.1">
    <property type="nucleotide sequence ID" value="NZ_CP136864.1"/>
</dbReference>
<comment type="function">
    <text evidence="6">Mechanosensitive channel that participates in the regulation of osmotic pressure changes within the cell, opening in response to stretch forces in the membrane lipid bilayer, without the need for other proteins. Contributes to normal resistance to hypoosmotic shock. Forms an ion channel of 1.0 nanosiemens conductance with a slight preference for anions.</text>
</comment>
<dbReference type="PANTHER" id="PTHR30221">
    <property type="entry name" value="SMALL-CONDUCTANCE MECHANOSENSITIVE CHANNEL"/>
    <property type="match status" value="1"/>
</dbReference>
<keyword evidence="6" id="KW-0406">Ion transport</keyword>
<feature type="transmembrane region" description="Helical" evidence="6">
    <location>
        <begin position="79"/>
        <end position="104"/>
    </location>
</feature>
<evidence type="ECO:0000313" key="9">
    <source>
        <dbReference type="EMBL" id="WOJ94527.1"/>
    </source>
</evidence>
<evidence type="ECO:0000256" key="1">
    <source>
        <dbReference type="ARBA" id="ARBA00004651"/>
    </source>
</evidence>
<reference evidence="9 10" key="1">
    <citation type="submission" date="2023-10" db="EMBL/GenBank/DDBJ databases">
        <title>Two novel species belonging to the OM43/NOR5 clade.</title>
        <authorList>
            <person name="Park M."/>
        </authorList>
    </citation>
    <scope>NUCLEOTIDE SEQUENCE [LARGE SCALE GENOMIC DNA]</scope>
    <source>
        <strain evidence="9 10">IMCC43200</strain>
    </source>
</reference>
<dbReference type="Proteomes" id="UP001626537">
    <property type="component" value="Chromosome"/>
</dbReference>
<evidence type="ECO:0000256" key="5">
    <source>
        <dbReference type="ARBA" id="ARBA00023136"/>
    </source>
</evidence>
<dbReference type="InterPro" id="IPR045275">
    <property type="entry name" value="MscS_archaea/bacteria_type"/>
</dbReference>
<comment type="subunit">
    <text evidence="6">Homoheptamer.</text>
</comment>
<dbReference type="InterPro" id="IPR006685">
    <property type="entry name" value="MscS_channel_2nd"/>
</dbReference>
<dbReference type="EMBL" id="CP136864">
    <property type="protein sequence ID" value="WOJ94527.1"/>
    <property type="molecule type" value="Genomic_DNA"/>
</dbReference>
<feature type="transmembrane region" description="Helical" evidence="6">
    <location>
        <begin position="44"/>
        <end position="67"/>
    </location>
</feature>
<proteinExistence type="inferred from homology"/>
<sequence>MNTLSELTTSFLPLLATISVTLFVLLTTNAVLRRRWKDMPEAQFHFQLIMLALTITGGLSIVAALPVSDTLRGQLLSLIGLLLSAAIALSSTTFIGNILAGIMLKTIRKARPGDFITVADLTGRITEMDLLHTEIQTEFRDLVTVPNIYMVTQPLKVVRASGSIITAEVSLGYDVPHGRAKKALLEAATTSGLTDCFVHVRSLGDFAVTYRVAGLLEDIRSLISARSVLMTEMLDALTNNDIEAVSPNFMNTRALAPEQRILPAQSTKRDPDDIQTMAEDIAFDKAEDAASAEKIREAIKETEQSLEDLKGEPDEAYEKSAKALKRKLSRLEELLKLADAQVNSDRSD</sequence>
<evidence type="ECO:0000256" key="6">
    <source>
        <dbReference type="RuleBase" id="RU369025"/>
    </source>
</evidence>
<keyword evidence="10" id="KW-1185">Reference proteome</keyword>
<dbReference type="SUPFAM" id="SSF50182">
    <property type="entry name" value="Sm-like ribonucleoproteins"/>
    <property type="match status" value="1"/>
</dbReference>